<gene>
    <name evidence="1" type="ORF">KL86DES1_20130</name>
</gene>
<name>A0A212L299_9BACT</name>
<accession>A0A212L299</accession>
<organism evidence="1">
    <name type="scientific">uncultured Desulfovibrio sp</name>
    <dbReference type="NCBI Taxonomy" id="167968"/>
    <lineage>
        <taxon>Bacteria</taxon>
        <taxon>Pseudomonadati</taxon>
        <taxon>Thermodesulfobacteriota</taxon>
        <taxon>Desulfovibrionia</taxon>
        <taxon>Desulfovibrionales</taxon>
        <taxon>Desulfovibrionaceae</taxon>
        <taxon>Desulfovibrio</taxon>
        <taxon>environmental samples</taxon>
    </lineage>
</organism>
<dbReference type="EMBL" id="FMJC01000002">
    <property type="protein sequence ID" value="SCM71684.1"/>
    <property type="molecule type" value="Genomic_DNA"/>
</dbReference>
<evidence type="ECO:0000313" key="1">
    <source>
        <dbReference type="EMBL" id="SCM71684.1"/>
    </source>
</evidence>
<dbReference type="RefSeq" id="WP_179979858.1">
    <property type="nucleotide sequence ID" value="NZ_LT608333.1"/>
</dbReference>
<sequence>MKNRRILLQTSRPEAWEDFVAQLQHDGCTVCMTATIDQCKEAARRDIPVLALLDPPFGDLARAWVLELMMIDAGMHTAVVTEMDEEVFHDVMEGLGILMPLPPEPGASEARRLLGLLKQVESLGG</sequence>
<reference evidence="1" key="1">
    <citation type="submission" date="2016-08" db="EMBL/GenBank/DDBJ databases">
        <authorList>
            <person name="Seilhamer J.J."/>
        </authorList>
    </citation>
    <scope>NUCLEOTIDE SEQUENCE</scope>
    <source>
        <strain evidence="1">86-1</strain>
    </source>
</reference>
<protein>
    <recommendedName>
        <fullName evidence="2">Response regulator receiver protein</fullName>
    </recommendedName>
</protein>
<evidence type="ECO:0008006" key="2">
    <source>
        <dbReference type="Google" id="ProtNLM"/>
    </source>
</evidence>
<dbReference type="AlphaFoldDB" id="A0A212L299"/>
<proteinExistence type="predicted"/>